<name>A0AC34FEM0_9BILA</name>
<reference evidence="2" key="1">
    <citation type="submission" date="2022-11" db="UniProtKB">
        <authorList>
            <consortium name="WormBaseParasite"/>
        </authorList>
    </citation>
    <scope>IDENTIFICATION</scope>
</reference>
<evidence type="ECO:0000313" key="2">
    <source>
        <dbReference type="WBParaSite" id="ES5_v2.g15708.t1"/>
    </source>
</evidence>
<accession>A0AC34FEM0</accession>
<protein>
    <submittedName>
        <fullName evidence="2">Heat shock protein 70</fullName>
    </submittedName>
</protein>
<evidence type="ECO:0000313" key="1">
    <source>
        <dbReference type="Proteomes" id="UP000887579"/>
    </source>
</evidence>
<dbReference type="WBParaSite" id="ES5_v2.g15708.t1">
    <property type="protein sequence ID" value="ES5_v2.g15708.t1"/>
    <property type="gene ID" value="ES5_v2.g15708"/>
</dbReference>
<proteinExistence type="predicted"/>
<sequence length="742" mass="83732">MYLFKEKSQPDDSQKYVIPKKSLATNSEKIDVVGIDLGTSRCCAAVNRKNGIETVALDYKGERLLPSFVSYCEKNPICGQLVIDRLRFYAKSTVFDTKRIIGKNFENVIKDKNWPFKLINAEDKPLIEIETGSEVLRKTPKQIATVLLNYVKQKAEEYQGHKLSKAIITVPASFTEAQKKVTRSAAILAGFDDIELLPEPIAAAFAYFIDRPLPNNSTVLLFDLGGGTLDVCIFKIKNDQIQIISQDGDSQLGGRDFDNVLIDYFGAILQSDYRVSELGDKKYKLMLECQKIKETISTINESWLDVEDFDPAKTGIIKINQNKFENLAKEYISRIRDIIFSALNKIKHNPKQIDKVLYVGGGSRMPMIRRMLEGIFPHAEQCCEKHPDEVVAVGAAYYGYHIFSSNNFKHASRIHNGSLYIPSKMSHKPSFKEPAKSDHKLLPSFHQSSLNIKERYVLPKKENLLRAKFQAIGIDLGTSRRCVAVNRNGQIATIPLDNSGERLLPSYFSYDEKNIMCGQVVVRRMQRYSKSTVFDSKRIIGKSFNEIEIDSNWPFSVNNENGKILIEVNGFNGKQSVTAEEVTAELLKHIEKKAYEFQGTKINNAVITVPLSFTDAQKSATMAAAILAGFDNTELLPEPIAAAFAYFIDRPIPNNSTVLLFDLGGQTLDVCIFKIQNDHIQIISNTSDSKLGGRNFDRVLVNYFKNLLKTKYGIYGLKDKKYKLLLECQKIKEDLSCGENTW</sequence>
<dbReference type="Proteomes" id="UP000887579">
    <property type="component" value="Unplaced"/>
</dbReference>
<organism evidence="1 2">
    <name type="scientific">Panagrolaimus sp. ES5</name>
    <dbReference type="NCBI Taxonomy" id="591445"/>
    <lineage>
        <taxon>Eukaryota</taxon>
        <taxon>Metazoa</taxon>
        <taxon>Ecdysozoa</taxon>
        <taxon>Nematoda</taxon>
        <taxon>Chromadorea</taxon>
        <taxon>Rhabditida</taxon>
        <taxon>Tylenchina</taxon>
        <taxon>Panagrolaimomorpha</taxon>
        <taxon>Panagrolaimoidea</taxon>
        <taxon>Panagrolaimidae</taxon>
        <taxon>Panagrolaimus</taxon>
    </lineage>
</organism>